<dbReference type="RefSeq" id="WP_338411986.1">
    <property type="nucleotide sequence ID" value="NZ_CP093310.2"/>
</dbReference>
<dbReference type="InterPro" id="IPR057342">
    <property type="entry name" value="DEXDc_RapA"/>
</dbReference>
<dbReference type="Gene3D" id="3.40.50.10810">
    <property type="entry name" value="Tandem AAA-ATPase domain"/>
    <property type="match status" value="1"/>
</dbReference>
<dbReference type="PROSITE" id="PS51194">
    <property type="entry name" value="HELICASE_CTER"/>
    <property type="match status" value="1"/>
</dbReference>
<sequence length="965" mass="110441">MSQRYAPGIRVEIRDAEWRIKRVDHTSDGGYLLTCEGLSELVRGREVSFLTKIEPSVRILAPEDTQLVDDTSSSYRASRLYLDTLIRQAPPIDEKIYLGQHAALDIMPFQFRPARQALQQPRQRILIADSVGLGKTLEAGILVSELIARGKGKRILVLAVKSMLTQFQQEFWNRFSIGLTRLDSQGLQRVRNRIPTNHNPFHYFDRSIISIDTLKQDIDYRHYLEQAYWDIIIIDEAHNVAERSSHSQRARLAKLLSTRSDTLIMLSATPHDGKPESFASLMNMLDPTAIANPSDYAKEDFRDKGLVVRRFKEDIRDQLSNSFPDRDIDTLKTPASLQEEQAYHSLLDTEFKTLKGAGAGQLFRTTLTKALFSSPAALLSTLKNRSQRLQSRLEKESSEDKRTDIQSDLNQMDTLAKAVENIEIKSFTKYQQLVRLLKEDTAEGEQFAWDPKDPSDRLVIFTESIPTLAFLEQNLPKDLKLKKDQVLILRGDMSDKELAQTVDAFNQRNHPARLLLCSDVASEGINLHHLSHRMVHFDIPWSLMVFQQRNGRIDRYGQTKQPLIRYLLTDSANEKIKGDNRILEVLIEKDAQAGKNIGDPSEFSKEEGEAITAELIERNNAAEDLDDLLADFFSVSDESGEAPVDILDAFTPTAQNLGVEEMLGNRPQIFNSDIEYATAAVNWLQEEAGVALQVSVDDDMLRLTAPSDLKQRRRFLPKEVWPKDDRFVLTSDSNRISDELKRCREEDTPWPDIHYLWPLHPVVQWLYDRSLNAFGRHTAPVIRMPQQLSQNEHWVLLHGGFPNRRGQVHLQSWCAVHIQDNQVVDSCDLSEFLQRVNLNRLVNPGRSSDTSALSKLLPISINHAKQQLEQERIQYEQSSNSILETQIDALNELKKKHIYQLELDLEGLSGNQQDTKRHNRESEINRIFDDYFEWLENTQLIEKQPYIQVAAVFTGMPHQETGAGL</sequence>
<dbReference type="CDD" id="cd18011">
    <property type="entry name" value="DEXDc_RapA"/>
    <property type="match status" value="1"/>
</dbReference>
<dbReference type="Gene3D" id="3.40.50.300">
    <property type="entry name" value="P-loop containing nucleotide triphosphate hydrolases"/>
    <property type="match status" value="1"/>
</dbReference>
<keyword evidence="2" id="KW-0378">Hydrolase</keyword>
<evidence type="ECO:0000256" key="4">
    <source>
        <dbReference type="ARBA" id="ARBA00022840"/>
    </source>
</evidence>
<organism evidence="7 8">
    <name type="scientific">Psychrobacter raelei</name>
    <dbReference type="NCBI Taxonomy" id="2565531"/>
    <lineage>
        <taxon>Bacteria</taxon>
        <taxon>Pseudomonadati</taxon>
        <taxon>Pseudomonadota</taxon>
        <taxon>Gammaproteobacteria</taxon>
        <taxon>Moraxellales</taxon>
        <taxon>Moraxellaceae</taxon>
        <taxon>Psychrobacter</taxon>
    </lineage>
</organism>
<evidence type="ECO:0000256" key="2">
    <source>
        <dbReference type="ARBA" id="ARBA00022801"/>
    </source>
</evidence>
<evidence type="ECO:0000259" key="5">
    <source>
        <dbReference type="PROSITE" id="PS51192"/>
    </source>
</evidence>
<feature type="domain" description="Helicase C-terminal" evidence="6">
    <location>
        <begin position="429"/>
        <end position="601"/>
    </location>
</feature>
<evidence type="ECO:0000259" key="6">
    <source>
        <dbReference type="PROSITE" id="PS51194"/>
    </source>
</evidence>
<evidence type="ECO:0000313" key="8">
    <source>
        <dbReference type="Proteomes" id="UP000829560"/>
    </source>
</evidence>
<dbReference type="Proteomes" id="UP000829560">
    <property type="component" value="Chromosome"/>
</dbReference>
<dbReference type="EMBL" id="CP093310">
    <property type="protein sequence ID" value="WXX23821.1"/>
    <property type="molecule type" value="Genomic_DNA"/>
</dbReference>
<gene>
    <name evidence="7" type="ORF">MN210_18730</name>
</gene>
<keyword evidence="8" id="KW-1185">Reference proteome</keyword>
<dbReference type="GO" id="GO:0005524">
    <property type="term" value="F:ATP binding"/>
    <property type="evidence" value="ECO:0007669"/>
    <property type="project" value="UniProtKB-KW"/>
</dbReference>
<dbReference type="CDD" id="cd18793">
    <property type="entry name" value="SF2_C_SNF"/>
    <property type="match status" value="1"/>
</dbReference>
<keyword evidence="4" id="KW-0067">ATP-binding</keyword>
<keyword evidence="3 7" id="KW-0347">Helicase</keyword>
<accession>A0AAU6PTR2</accession>
<keyword evidence="1" id="KW-0547">Nucleotide-binding</keyword>
<dbReference type="SUPFAM" id="SSF52540">
    <property type="entry name" value="P-loop containing nucleoside triphosphate hydrolases"/>
    <property type="match status" value="2"/>
</dbReference>
<dbReference type="SMART" id="SM00487">
    <property type="entry name" value="DEXDc"/>
    <property type="match status" value="1"/>
</dbReference>
<protein>
    <submittedName>
        <fullName evidence="7">DEAD/DEAH box helicase</fullName>
    </submittedName>
</protein>
<dbReference type="PROSITE" id="PS51192">
    <property type="entry name" value="HELICASE_ATP_BIND_1"/>
    <property type="match status" value="1"/>
</dbReference>
<evidence type="ECO:0000256" key="1">
    <source>
        <dbReference type="ARBA" id="ARBA00022741"/>
    </source>
</evidence>
<dbReference type="KEGG" id="prae:MN210_18730"/>
<dbReference type="GO" id="GO:0016787">
    <property type="term" value="F:hydrolase activity"/>
    <property type="evidence" value="ECO:0007669"/>
    <property type="project" value="UniProtKB-KW"/>
</dbReference>
<evidence type="ECO:0000313" key="7">
    <source>
        <dbReference type="EMBL" id="WXX23821.1"/>
    </source>
</evidence>
<dbReference type="SMART" id="SM00490">
    <property type="entry name" value="HELICc"/>
    <property type="match status" value="1"/>
</dbReference>
<dbReference type="InterPro" id="IPR001650">
    <property type="entry name" value="Helicase_C-like"/>
</dbReference>
<dbReference type="InterPro" id="IPR000330">
    <property type="entry name" value="SNF2_N"/>
</dbReference>
<evidence type="ECO:0000256" key="3">
    <source>
        <dbReference type="ARBA" id="ARBA00022806"/>
    </source>
</evidence>
<dbReference type="AlphaFoldDB" id="A0AAU6PTR2"/>
<dbReference type="InterPro" id="IPR038718">
    <property type="entry name" value="SNF2-like_sf"/>
</dbReference>
<dbReference type="InterPro" id="IPR027417">
    <property type="entry name" value="P-loop_NTPase"/>
</dbReference>
<dbReference type="Pfam" id="PF00271">
    <property type="entry name" value="Helicase_C"/>
    <property type="match status" value="1"/>
</dbReference>
<dbReference type="PANTHER" id="PTHR45766">
    <property type="entry name" value="DNA ANNEALING HELICASE AND ENDONUCLEASE ZRANB3 FAMILY MEMBER"/>
    <property type="match status" value="1"/>
</dbReference>
<name>A0AAU6PTR2_9GAMM</name>
<dbReference type="Pfam" id="PF00176">
    <property type="entry name" value="SNF2-rel_dom"/>
    <property type="match status" value="1"/>
</dbReference>
<feature type="domain" description="Helicase ATP-binding" evidence="5">
    <location>
        <begin position="116"/>
        <end position="288"/>
    </location>
</feature>
<dbReference type="PANTHER" id="PTHR45766:SF6">
    <property type="entry name" value="SWI_SNF-RELATED MATRIX-ASSOCIATED ACTIN-DEPENDENT REGULATOR OF CHROMATIN SUBFAMILY A-LIKE PROTEIN 1"/>
    <property type="match status" value="1"/>
</dbReference>
<dbReference type="InterPro" id="IPR014001">
    <property type="entry name" value="Helicase_ATP-bd"/>
</dbReference>
<dbReference type="GO" id="GO:0004386">
    <property type="term" value="F:helicase activity"/>
    <property type="evidence" value="ECO:0007669"/>
    <property type="project" value="UniProtKB-KW"/>
</dbReference>
<reference evidence="7" key="1">
    <citation type="submission" date="2024-03" db="EMBL/GenBank/DDBJ databases">
        <title>Psychrobacter raelis sp. nov. isolated from a dog with peritonitis.</title>
        <authorList>
            <person name="Schiavone A."/>
            <person name="Manzulli V."/>
            <person name="Camarda A."/>
            <person name="Cafiero M.A."/>
            <person name="Vasco I."/>
            <person name="Marino L."/>
            <person name="Pennuzzi G."/>
            <person name="Serrecchia L."/>
            <person name="Galante D."/>
            <person name="Pugliese N."/>
        </authorList>
    </citation>
    <scope>NUCLEOTIDE SEQUENCE</scope>
    <source>
        <strain evidence="7">PraFG1</strain>
    </source>
</reference>
<dbReference type="InterPro" id="IPR049730">
    <property type="entry name" value="SNF2/RAD54-like_C"/>
</dbReference>
<proteinExistence type="predicted"/>